<dbReference type="EMBL" id="DWYZ01000124">
    <property type="protein sequence ID" value="HJB28406.1"/>
    <property type="molecule type" value="Genomic_DNA"/>
</dbReference>
<dbReference type="PANTHER" id="PTHR43364:SF4">
    <property type="entry name" value="NAD(P)-LINKED OXIDOREDUCTASE SUPERFAMILY PROTEIN"/>
    <property type="match status" value="1"/>
</dbReference>
<evidence type="ECO:0000313" key="3">
    <source>
        <dbReference type="EMBL" id="HJB28406.1"/>
    </source>
</evidence>
<comment type="caution">
    <text evidence="3">The sequence shown here is derived from an EMBL/GenBank/DDBJ whole genome shotgun (WGS) entry which is preliminary data.</text>
</comment>
<evidence type="ECO:0000259" key="2">
    <source>
        <dbReference type="Pfam" id="PF00248"/>
    </source>
</evidence>
<accession>A0A9D2LSM9</accession>
<dbReference type="InterPro" id="IPR050523">
    <property type="entry name" value="AKR_Detox_Biosynth"/>
</dbReference>
<proteinExistence type="predicted"/>
<feature type="domain" description="NADP-dependent oxidoreductase" evidence="2">
    <location>
        <begin position="17"/>
        <end position="308"/>
    </location>
</feature>
<sequence>MNKIQIPETDLCLAPLGMGCVSAGLKWDGLEADIIFDAYYEAGGNLYDTARVYSDWVKPERGRSERVIGDWLRRSGKRNHVVICTKGGHPDMTVPHPDLHKSRVSPDEMRTDLEASLKALGTDHIDIYIYHRDDESLPVSELIDTMEEFVSEGKIRYYGCSNWSTKRMREADAYCKNKNLRGFSVNQALYNIGEAAMNPPSDDTLKRMDEEMRRYHTENPKNLAMPYMCNCSGFFHKLLKGGASAVSESEYYTPGNLEIFENLKKTMEETGCTMTQAVLAFFKSQPFACLPLYGPRSKEDIQEALKTFY</sequence>
<evidence type="ECO:0000256" key="1">
    <source>
        <dbReference type="ARBA" id="ARBA00023002"/>
    </source>
</evidence>
<dbReference type="InterPro" id="IPR036812">
    <property type="entry name" value="NAD(P)_OxRdtase_dom_sf"/>
</dbReference>
<reference evidence="3" key="2">
    <citation type="submission" date="2021-04" db="EMBL/GenBank/DDBJ databases">
        <authorList>
            <person name="Gilroy R."/>
        </authorList>
    </citation>
    <scope>NUCLEOTIDE SEQUENCE</scope>
    <source>
        <strain evidence="3">ChiSjej1B19-5720</strain>
    </source>
</reference>
<gene>
    <name evidence="3" type="ORF">IAA06_06390</name>
</gene>
<reference evidence="3" key="1">
    <citation type="journal article" date="2021" name="PeerJ">
        <title>Extensive microbial diversity within the chicken gut microbiome revealed by metagenomics and culture.</title>
        <authorList>
            <person name="Gilroy R."/>
            <person name="Ravi A."/>
            <person name="Getino M."/>
            <person name="Pursley I."/>
            <person name="Horton D.L."/>
            <person name="Alikhan N.F."/>
            <person name="Baker D."/>
            <person name="Gharbi K."/>
            <person name="Hall N."/>
            <person name="Watson M."/>
            <person name="Adriaenssens E.M."/>
            <person name="Foster-Nyarko E."/>
            <person name="Jarju S."/>
            <person name="Secka A."/>
            <person name="Antonio M."/>
            <person name="Oren A."/>
            <person name="Chaudhuri R.R."/>
            <person name="La Ragione R."/>
            <person name="Hildebrand F."/>
            <person name="Pallen M.J."/>
        </authorList>
    </citation>
    <scope>NUCLEOTIDE SEQUENCE</scope>
    <source>
        <strain evidence="3">ChiSjej1B19-5720</strain>
    </source>
</reference>
<dbReference type="Gene3D" id="3.20.20.100">
    <property type="entry name" value="NADP-dependent oxidoreductase domain"/>
    <property type="match status" value="1"/>
</dbReference>
<dbReference type="Pfam" id="PF00248">
    <property type="entry name" value="Aldo_ket_red"/>
    <property type="match status" value="1"/>
</dbReference>
<name>A0A9D2LSM9_9FIRM</name>
<dbReference type="Proteomes" id="UP000823842">
    <property type="component" value="Unassembled WGS sequence"/>
</dbReference>
<dbReference type="CDD" id="cd19082">
    <property type="entry name" value="AKR_AKR10A1_2"/>
    <property type="match status" value="1"/>
</dbReference>
<dbReference type="AlphaFoldDB" id="A0A9D2LSM9"/>
<protein>
    <submittedName>
        <fullName evidence="3">Aldo/keto reductase</fullName>
    </submittedName>
</protein>
<evidence type="ECO:0000313" key="4">
    <source>
        <dbReference type="Proteomes" id="UP000823842"/>
    </source>
</evidence>
<dbReference type="PANTHER" id="PTHR43364">
    <property type="entry name" value="NADH-SPECIFIC METHYLGLYOXAL REDUCTASE-RELATED"/>
    <property type="match status" value="1"/>
</dbReference>
<dbReference type="GO" id="GO:0016491">
    <property type="term" value="F:oxidoreductase activity"/>
    <property type="evidence" value="ECO:0007669"/>
    <property type="project" value="UniProtKB-KW"/>
</dbReference>
<dbReference type="SUPFAM" id="SSF51430">
    <property type="entry name" value="NAD(P)-linked oxidoreductase"/>
    <property type="match status" value="1"/>
</dbReference>
<dbReference type="GO" id="GO:0005829">
    <property type="term" value="C:cytosol"/>
    <property type="evidence" value="ECO:0007669"/>
    <property type="project" value="TreeGrafter"/>
</dbReference>
<organism evidence="3 4">
    <name type="scientific">Candidatus Blautia faecavium</name>
    <dbReference type="NCBI Taxonomy" id="2838487"/>
    <lineage>
        <taxon>Bacteria</taxon>
        <taxon>Bacillati</taxon>
        <taxon>Bacillota</taxon>
        <taxon>Clostridia</taxon>
        <taxon>Lachnospirales</taxon>
        <taxon>Lachnospiraceae</taxon>
        <taxon>Blautia</taxon>
    </lineage>
</organism>
<keyword evidence="1" id="KW-0560">Oxidoreductase</keyword>
<dbReference type="InterPro" id="IPR023210">
    <property type="entry name" value="NADP_OxRdtase_dom"/>
</dbReference>